<protein>
    <submittedName>
        <fullName evidence="1">Uncharacterized protein</fullName>
    </submittedName>
</protein>
<evidence type="ECO:0000313" key="1">
    <source>
        <dbReference type="EMBL" id="KKN53955.1"/>
    </source>
</evidence>
<comment type="caution">
    <text evidence="1">The sequence shown here is derived from an EMBL/GenBank/DDBJ whole genome shotgun (WGS) entry which is preliminary data.</text>
</comment>
<gene>
    <name evidence="1" type="ORF">LCGC14_0596930</name>
</gene>
<reference evidence="1" key="1">
    <citation type="journal article" date="2015" name="Nature">
        <title>Complex archaea that bridge the gap between prokaryotes and eukaryotes.</title>
        <authorList>
            <person name="Spang A."/>
            <person name="Saw J.H."/>
            <person name="Jorgensen S.L."/>
            <person name="Zaremba-Niedzwiedzka K."/>
            <person name="Martijn J."/>
            <person name="Lind A.E."/>
            <person name="van Eijk R."/>
            <person name="Schleper C."/>
            <person name="Guy L."/>
            <person name="Ettema T.J."/>
        </authorList>
    </citation>
    <scope>NUCLEOTIDE SEQUENCE</scope>
</reference>
<accession>A0A0F9RBN5</accession>
<sequence length="170" mass="20278">MGKINIEQGIYVFDWKKAYDRYDFYFKMEINLITIANRFKDLISEKADKFYEKYGIRDIPITIGRDLENNIEAIAICYPYFDKFKPKVGVDIVTGRIKRMRGDLKYETTKPKRDKHGEIILNKDGKPTIQHRIRYYRPYKLDAKVLDKHGNETDKLKYPFVVKLNRKIGI</sequence>
<organism evidence="1">
    <name type="scientific">marine sediment metagenome</name>
    <dbReference type="NCBI Taxonomy" id="412755"/>
    <lineage>
        <taxon>unclassified sequences</taxon>
        <taxon>metagenomes</taxon>
        <taxon>ecological metagenomes</taxon>
    </lineage>
</organism>
<dbReference type="AlphaFoldDB" id="A0A0F9RBN5"/>
<proteinExistence type="predicted"/>
<name>A0A0F9RBN5_9ZZZZ</name>
<dbReference type="EMBL" id="LAZR01000949">
    <property type="protein sequence ID" value="KKN53955.1"/>
    <property type="molecule type" value="Genomic_DNA"/>
</dbReference>